<feature type="domain" description="HTH LytTR-type" evidence="2">
    <location>
        <begin position="172"/>
        <end position="259"/>
    </location>
</feature>
<dbReference type="EMBL" id="JALIEB010000007">
    <property type="protein sequence ID" value="MCV3272193.1"/>
    <property type="molecule type" value="Genomic_DNA"/>
</dbReference>
<proteinExistence type="predicted"/>
<name>A0ABT3BF37_9RHOB</name>
<feature type="transmembrane region" description="Helical" evidence="1">
    <location>
        <begin position="16"/>
        <end position="35"/>
    </location>
</feature>
<dbReference type="PROSITE" id="PS50930">
    <property type="entry name" value="HTH_LYTTR"/>
    <property type="match status" value="1"/>
</dbReference>
<evidence type="ECO:0000313" key="3">
    <source>
        <dbReference type="EMBL" id="MCV3272193.1"/>
    </source>
</evidence>
<dbReference type="Proteomes" id="UP001208690">
    <property type="component" value="Unassembled WGS sequence"/>
</dbReference>
<dbReference type="InterPro" id="IPR007492">
    <property type="entry name" value="LytTR_DNA-bd_dom"/>
</dbReference>
<accession>A0ABT3BF37</accession>
<feature type="transmembrane region" description="Helical" evidence="1">
    <location>
        <begin position="119"/>
        <end position="141"/>
    </location>
</feature>
<evidence type="ECO:0000256" key="1">
    <source>
        <dbReference type="SAM" id="Phobius"/>
    </source>
</evidence>
<feature type="transmembrane region" description="Helical" evidence="1">
    <location>
        <begin position="47"/>
        <end position="69"/>
    </location>
</feature>
<reference evidence="3 4" key="1">
    <citation type="submission" date="2022-04" db="EMBL/GenBank/DDBJ databases">
        <title>Roseobacter sp. WL0113 is a bacterium isolated from neritic sediment.</title>
        <authorList>
            <person name="Wang L."/>
            <person name="He W."/>
            <person name="Zhang D.-F."/>
        </authorList>
    </citation>
    <scope>NUCLEOTIDE SEQUENCE [LARGE SCALE GENOMIC DNA]</scope>
    <source>
        <strain evidence="3 4">WL0113</strain>
    </source>
</reference>
<dbReference type="SMART" id="SM00850">
    <property type="entry name" value="LytTR"/>
    <property type="match status" value="1"/>
</dbReference>
<dbReference type="Pfam" id="PF04397">
    <property type="entry name" value="LytTR"/>
    <property type="match status" value="1"/>
</dbReference>
<gene>
    <name evidence="3" type="ORF">MUB52_12215</name>
</gene>
<keyword evidence="1" id="KW-0812">Transmembrane</keyword>
<evidence type="ECO:0000259" key="2">
    <source>
        <dbReference type="PROSITE" id="PS50930"/>
    </source>
</evidence>
<feature type="transmembrane region" description="Helical" evidence="1">
    <location>
        <begin position="89"/>
        <end position="112"/>
    </location>
</feature>
<keyword evidence="4" id="KW-1185">Reference proteome</keyword>
<dbReference type="RefSeq" id="WP_263844520.1">
    <property type="nucleotide sequence ID" value="NZ_JALIEB010000007.1"/>
</dbReference>
<keyword evidence="1" id="KW-0472">Membrane</keyword>
<dbReference type="Gene3D" id="2.40.50.1020">
    <property type="entry name" value="LytTr DNA-binding domain"/>
    <property type="match status" value="1"/>
</dbReference>
<evidence type="ECO:0000313" key="4">
    <source>
        <dbReference type="Proteomes" id="UP001208690"/>
    </source>
</evidence>
<organism evidence="3 4">
    <name type="scientific">Roseobacter sinensis</name>
    <dbReference type="NCBI Taxonomy" id="2931391"/>
    <lineage>
        <taxon>Bacteria</taxon>
        <taxon>Pseudomonadati</taxon>
        <taxon>Pseudomonadota</taxon>
        <taxon>Alphaproteobacteria</taxon>
        <taxon>Rhodobacterales</taxon>
        <taxon>Roseobacteraceae</taxon>
        <taxon>Roseobacter</taxon>
    </lineage>
</organism>
<protein>
    <submittedName>
        <fullName evidence="3">LytTR family transcriptional regulator</fullName>
    </submittedName>
</protein>
<sequence>MADLAQLKKLDPRTSWTGFLLASGAVLTVVFILLEPGPSRGLPKAKVVLFWLAHVVGALICLQAAQLALQRSTWVRRWPPVPQVFVGGLTGSILFAPLALGLDWLLGVAVLTDDAREPFGAALVGELAALTPVVTITWLALNATRLLRLPAPAVMARPAAGFWAKVPPHLGRDLVALSAELHYLRVYTVRGEALILYGFGKAIAEADQGVQIHRSHWVALAHVERIGREGREGVCHLAGGLRLPISRRFRRAMEERAAGAT</sequence>
<keyword evidence="1" id="KW-1133">Transmembrane helix</keyword>
<comment type="caution">
    <text evidence="3">The sequence shown here is derived from an EMBL/GenBank/DDBJ whole genome shotgun (WGS) entry which is preliminary data.</text>
</comment>